<feature type="transmembrane region" description="Helical" evidence="1">
    <location>
        <begin position="32"/>
        <end position="54"/>
    </location>
</feature>
<dbReference type="RefSeq" id="WP_049177725.1">
    <property type="nucleotide sequence ID" value="NZ_CABJAZ010000002.1"/>
</dbReference>
<keyword evidence="1" id="KW-0472">Membrane</keyword>
<gene>
    <name evidence="2" type="ORF">CP373A1_05935</name>
</gene>
<reference evidence="2 3" key="1">
    <citation type="submission" date="2016-06" db="EMBL/GenBank/DDBJ databases">
        <authorList>
            <person name="Kjaerup R.B."/>
            <person name="Dalgaard T.S."/>
            <person name="Juul-Madsen H.R."/>
        </authorList>
    </citation>
    <scope>NUCLEOTIDE SEQUENCE [LARGE SCALE GENOMIC DNA]</scope>
    <source>
        <strain evidence="2 3">373-A1</strain>
    </source>
</reference>
<organism evidence="2 3">
    <name type="scientific">Clostridium paraputrificum</name>
    <dbReference type="NCBI Taxonomy" id="29363"/>
    <lineage>
        <taxon>Bacteria</taxon>
        <taxon>Bacillati</taxon>
        <taxon>Bacillota</taxon>
        <taxon>Clostridia</taxon>
        <taxon>Eubacteriales</taxon>
        <taxon>Clostridiaceae</taxon>
        <taxon>Clostridium</taxon>
    </lineage>
</organism>
<name>A0A174HYC4_9CLOT</name>
<feature type="transmembrane region" description="Helical" evidence="1">
    <location>
        <begin position="61"/>
        <end position="80"/>
    </location>
</feature>
<dbReference type="Pfam" id="PF10990">
    <property type="entry name" value="DUF2809"/>
    <property type="match status" value="1"/>
</dbReference>
<evidence type="ECO:0008006" key="4">
    <source>
        <dbReference type="Google" id="ProtNLM"/>
    </source>
</evidence>
<feature type="transmembrane region" description="Helical" evidence="1">
    <location>
        <begin position="100"/>
        <end position="124"/>
    </location>
</feature>
<evidence type="ECO:0000256" key="1">
    <source>
        <dbReference type="SAM" id="Phobius"/>
    </source>
</evidence>
<dbReference type="AlphaFoldDB" id="A0A174HYC4"/>
<proteinExistence type="predicted"/>
<feature type="transmembrane region" description="Helical" evidence="1">
    <location>
        <begin position="7"/>
        <end position="26"/>
    </location>
</feature>
<evidence type="ECO:0000313" key="2">
    <source>
        <dbReference type="EMBL" id="OBY11489.1"/>
    </source>
</evidence>
<comment type="caution">
    <text evidence="2">The sequence shown here is derived from an EMBL/GenBank/DDBJ whole genome shotgun (WGS) entry which is preliminary data.</text>
</comment>
<keyword evidence="3" id="KW-1185">Reference proteome</keyword>
<keyword evidence="1" id="KW-1133">Transmembrane helix</keyword>
<dbReference type="InterPro" id="IPR021257">
    <property type="entry name" value="DUF2809"/>
</dbReference>
<dbReference type="EMBL" id="MAPZ01000014">
    <property type="protein sequence ID" value="OBY11489.1"/>
    <property type="molecule type" value="Genomic_DNA"/>
</dbReference>
<keyword evidence="1" id="KW-0812">Transmembrane</keyword>
<protein>
    <recommendedName>
        <fullName evidence="4">DUF2809 domain-containing protein</fullName>
    </recommendedName>
</protein>
<sequence>MKRKRIIYMGLVIIVMILGIASRRYGSYLPNIISKYAGDTLWALMVYLGFGFLFNKAKIRNVALASMTFSYLIEISQLYQGEWINSIRDTTLGALILGHGFLFSDLICYTIGILIGVVIEYLYFYKKDCSL</sequence>
<dbReference type="Proteomes" id="UP000092714">
    <property type="component" value="Unassembled WGS sequence"/>
</dbReference>
<dbReference type="OrthoDB" id="5360192at2"/>
<dbReference type="eggNOG" id="COG2205">
    <property type="taxonomic scope" value="Bacteria"/>
</dbReference>
<accession>A0A174HYC4</accession>
<evidence type="ECO:0000313" key="3">
    <source>
        <dbReference type="Proteomes" id="UP000092714"/>
    </source>
</evidence>